<dbReference type="PANTHER" id="PTHR35404">
    <property type="entry name" value="TRANSPOSASE OF TN10"/>
    <property type="match status" value="1"/>
</dbReference>
<dbReference type="SUPFAM" id="SSF53098">
    <property type="entry name" value="Ribonuclease H-like"/>
    <property type="match status" value="1"/>
</dbReference>
<dbReference type="AlphaFoldDB" id="A0A8B0SYG5"/>
<reference evidence="2" key="1">
    <citation type="submission" date="2020-01" db="EMBL/GenBank/DDBJ databases">
        <authorList>
            <person name="Qin S."/>
        </authorList>
    </citation>
    <scope>NUCLEOTIDE SEQUENCE</scope>
    <source>
        <strain evidence="2">CVir17-16-YZ6g</strain>
        <plasmid evidence="2">p17-15-vir-like</plasmid>
    </source>
</reference>
<proteinExistence type="predicted"/>
<accession>A0A8B0SYG5</accession>
<dbReference type="InterPro" id="IPR002559">
    <property type="entry name" value="Transposase_11"/>
</dbReference>
<geneLocation type="plasmid" evidence="2">
    <name>p17-15-vir-like</name>
</geneLocation>
<dbReference type="PANTHER" id="PTHR35404:SF8">
    <property type="entry name" value="TRANSPOSASE OF TN10"/>
    <property type="match status" value="1"/>
</dbReference>
<dbReference type="GO" id="GO:0003677">
    <property type="term" value="F:DNA binding"/>
    <property type="evidence" value="ECO:0007669"/>
    <property type="project" value="InterPro"/>
</dbReference>
<feature type="domain" description="Transposase IS4-like" evidence="1">
    <location>
        <begin position="6"/>
        <end position="69"/>
    </location>
</feature>
<dbReference type="Pfam" id="PF01609">
    <property type="entry name" value="DDE_Tnp_1"/>
    <property type="match status" value="1"/>
</dbReference>
<evidence type="ECO:0000313" key="2">
    <source>
        <dbReference type="EMBL" id="QTX15057.1"/>
    </source>
</evidence>
<dbReference type="GO" id="GO:0006313">
    <property type="term" value="P:DNA transposition"/>
    <property type="evidence" value="ECO:0007669"/>
    <property type="project" value="InterPro"/>
</dbReference>
<evidence type="ECO:0000259" key="1">
    <source>
        <dbReference type="Pfam" id="PF01609"/>
    </source>
</evidence>
<dbReference type="GO" id="GO:0004803">
    <property type="term" value="F:transposase activity"/>
    <property type="evidence" value="ECO:0007669"/>
    <property type="project" value="InterPro"/>
</dbReference>
<organism evidence="2">
    <name type="scientific">Klebsiella pneumoniae</name>
    <dbReference type="NCBI Taxonomy" id="573"/>
    <lineage>
        <taxon>Bacteria</taxon>
        <taxon>Pseudomonadati</taxon>
        <taxon>Pseudomonadota</taxon>
        <taxon>Gammaproteobacteria</taxon>
        <taxon>Enterobacterales</taxon>
        <taxon>Enterobacteriaceae</taxon>
        <taxon>Klebsiella/Raoultella group</taxon>
        <taxon>Klebsiella</taxon>
        <taxon>Klebsiella pneumoniae complex</taxon>
    </lineage>
</organism>
<sequence>MLPKDCKPVIVTDAGFKVPWLKQVRKLGWHYVARVRGNVKLKLAEQDKFISVNQLYRQAKKDPKSVGKKSCLPKHNTMKRRPSWLAKVISY</sequence>
<keyword evidence="2" id="KW-0614">Plasmid</keyword>
<protein>
    <submittedName>
        <fullName evidence="2">Transposase</fullName>
    </submittedName>
</protein>
<name>A0A8B0SYG5_KLEPN</name>
<dbReference type="EMBL" id="MN956836">
    <property type="protein sequence ID" value="QTX15057.1"/>
    <property type="molecule type" value="Genomic_DNA"/>
</dbReference>
<dbReference type="InterPro" id="IPR012337">
    <property type="entry name" value="RNaseH-like_sf"/>
</dbReference>